<keyword evidence="3 9" id="KW-0812">Transmembrane</keyword>
<evidence type="ECO:0000256" key="9">
    <source>
        <dbReference type="SAM" id="Phobius"/>
    </source>
</evidence>
<dbReference type="CDD" id="cd00637">
    <property type="entry name" value="7tm_classA_rhodopsin-like"/>
    <property type="match status" value="1"/>
</dbReference>
<keyword evidence="8" id="KW-0807">Transducer</keyword>
<dbReference type="HOGENOM" id="CLU_065071_0_0_1"/>
<proteinExistence type="predicted"/>
<dbReference type="SUPFAM" id="SSF81321">
    <property type="entry name" value="Family A G protein-coupled receptor-like"/>
    <property type="match status" value="1"/>
</dbReference>
<dbReference type="GeneID" id="6749011"/>
<evidence type="ECO:0000313" key="11">
    <source>
        <dbReference type="EMBL" id="EDV28594.1"/>
    </source>
</evidence>
<dbReference type="GO" id="GO:0007602">
    <property type="term" value="P:phototransduction"/>
    <property type="evidence" value="ECO:0000318"/>
    <property type="project" value="GO_Central"/>
</dbReference>
<keyword evidence="5" id="KW-0297">G-protein coupled receptor</keyword>
<dbReference type="InterPro" id="IPR017452">
    <property type="entry name" value="GPCR_Rhodpsn_7TM"/>
</dbReference>
<gene>
    <name evidence="11" type="ORF">TRIADDRAFT_51671</name>
</gene>
<keyword evidence="6 9" id="KW-0472">Membrane</keyword>
<accession>B3RKG4</accession>
<dbReference type="CTD" id="6749011"/>
<dbReference type="AlphaFoldDB" id="B3RKG4"/>
<keyword evidence="2" id="KW-1003">Cell membrane</keyword>
<dbReference type="Proteomes" id="UP000009022">
    <property type="component" value="Unassembled WGS sequence"/>
</dbReference>
<evidence type="ECO:0000256" key="2">
    <source>
        <dbReference type="ARBA" id="ARBA00022475"/>
    </source>
</evidence>
<evidence type="ECO:0000256" key="8">
    <source>
        <dbReference type="ARBA" id="ARBA00023224"/>
    </source>
</evidence>
<feature type="transmembrane region" description="Helical" evidence="9">
    <location>
        <begin position="184"/>
        <end position="212"/>
    </location>
</feature>
<evidence type="ECO:0000259" key="10">
    <source>
        <dbReference type="PROSITE" id="PS50262"/>
    </source>
</evidence>
<dbReference type="InterPro" id="IPR000276">
    <property type="entry name" value="GPCR_Rhodpsn"/>
</dbReference>
<evidence type="ECO:0000256" key="4">
    <source>
        <dbReference type="ARBA" id="ARBA00022989"/>
    </source>
</evidence>
<evidence type="ECO:0000256" key="6">
    <source>
        <dbReference type="ARBA" id="ARBA00023136"/>
    </source>
</evidence>
<dbReference type="eggNOG" id="KOG3656">
    <property type="taxonomic scope" value="Eukaryota"/>
</dbReference>
<sequence length="342" mass="38256">MANESNTTLLHIPSTYQILSVAFISLIITIGSIGNLVNIYFIYKTPSLHSFNNILIAHLAISDFLQAILTLPMAILNSYLRFNSPIILCRAFAFTLNFLVMVSLAATSAISIDRYFAVIYPYSYSAKMKIKYINIFIVSTWLSAAITSGTPLLGLQRYGLGEYSFIADGLQCWFDFQHHQKNRIAFIATFVYIVAAILVTMTSYLAIFYVACHKGITDVSVVGYASLKRSIRTTALIVGSNLACFIPVLVGASISYFTKRDLPPGLTVAVYLLTFFNPAINPVIYAYTNEILRRKIKQYCYCPCNPRFRQIKVRSNTTMSSLSCPNQLSQESNFILNQSITV</sequence>
<evidence type="ECO:0000313" key="12">
    <source>
        <dbReference type="Proteomes" id="UP000009022"/>
    </source>
</evidence>
<feature type="transmembrane region" description="Helical" evidence="9">
    <location>
        <begin position="132"/>
        <end position="153"/>
    </location>
</feature>
<dbReference type="FunFam" id="1.20.1070.10:FF:000464">
    <property type="entry name" value="Trace amine-associated receptor 1"/>
    <property type="match status" value="1"/>
</dbReference>
<dbReference type="KEGG" id="tad:TRIADDRAFT_51671"/>
<dbReference type="EMBL" id="DS985241">
    <property type="protein sequence ID" value="EDV28594.1"/>
    <property type="molecule type" value="Genomic_DNA"/>
</dbReference>
<feature type="domain" description="G-protein coupled receptors family 1 profile" evidence="10">
    <location>
        <begin position="34"/>
        <end position="285"/>
    </location>
</feature>
<feature type="transmembrane region" description="Helical" evidence="9">
    <location>
        <begin position="55"/>
        <end position="79"/>
    </location>
</feature>
<dbReference type="PANTHER" id="PTHR24249">
    <property type="entry name" value="HISTAMINE RECEPTOR-RELATED G-PROTEIN COUPLED RECEPTOR"/>
    <property type="match status" value="1"/>
</dbReference>
<dbReference type="PhylomeDB" id="B3RKG4"/>
<dbReference type="PANTHER" id="PTHR24249:SF411">
    <property type="entry name" value="G-PROTEIN COUPLED RECEPTORS FAMILY 1 PROFILE DOMAIN-CONTAINING PROTEIN"/>
    <property type="match status" value="1"/>
</dbReference>
<dbReference type="InParanoid" id="B3RKG4"/>
<dbReference type="GO" id="GO:0008020">
    <property type="term" value="F:G protein-coupled photoreceptor activity"/>
    <property type="evidence" value="ECO:0000318"/>
    <property type="project" value="GO_Central"/>
</dbReference>
<name>B3RKG4_TRIAD</name>
<dbReference type="OrthoDB" id="10034726at2759"/>
<keyword evidence="4 9" id="KW-1133">Transmembrane helix</keyword>
<dbReference type="RefSeq" id="XP_002107796.1">
    <property type="nucleotide sequence ID" value="XM_002107760.1"/>
</dbReference>
<dbReference type="OMA" id="LCNDTAM"/>
<evidence type="ECO:0000256" key="3">
    <source>
        <dbReference type="ARBA" id="ARBA00022692"/>
    </source>
</evidence>
<dbReference type="GO" id="GO:0071482">
    <property type="term" value="P:cellular response to light stimulus"/>
    <property type="evidence" value="ECO:0000318"/>
    <property type="project" value="GO_Central"/>
</dbReference>
<dbReference type="GO" id="GO:0007186">
    <property type="term" value="P:G protein-coupled receptor signaling pathway"/>
    <property type="evidence" value="ECO:0000318"/>
    <property type="project" value="GO_Central"/>
</dbReference>
<protein>
    <recommendedName>
        <fullName evidence="10">G-protein coupled receptors family 1 profile domain-containing protein</fullName>
    </recommendedName>
</protein>
<comment type="subcellular location">
    <subcellularLocation>
        <location evidence="1">Cell membrane</location>
        <topology evidence="1">Multi-pass membrane protein</topology>
    </subcellularLocation>
</comment>
<keyword evidence="7" id="KW-0675">Receptor</keyword>
<evidence type="ECO:0000256" key="1">
    <source>
        <dbReference type="ARBA" id="ARBA00004651"/>
    </source>
</evidence>
<dbReference type="Pfam" id="PF00001">
    <property type="entry name" value="7tm_1"/>
    <property type="match status" value="1"/>
</dbReference>
<reference evidence="11 12" key="1">
    <citation type="journal article" date="2008" name="Nature">
        <title>The Trichoplax genome and the nature of placozoans.</title>
        <authorList>
            <person name="Srivastava M."/>
            <person name="Begovic E."/>
            <person name="Chapman J."/>
            <person name="Putnam N.H."/>
            <person name="Hellsten U."/>
            <person name="Kawashima T."/>
            <person name="Kuo A."/>
            <person name="Mitros T."/>
            <person name="Salamov A."/>
            <person name="Carpenter M.L."/>
            <person name="Signorovitch A.Y."/>
            <person name="Moreno M.A."/>
            <person name="Kamm K."/>
            <person name="Grimwood J."/>
            <person name="Schmutz J."/>
            <person name="Shapiro H."/>
            <person name="Grigoriev I.V."/>
            <person name="Buss L.W."/>
            <person name="Schierwater B."/>
            <person name="Dellaporta S.L."/>
            <person name="Rokhsar D.S."/>
        </authorList>
    </citation>
    <scope>NUCLEOTIDE SEQUENCE [LARGE SCALE GENOMIC DNA]</scope>
    <source>
        <strain evidence="11 12">Grell-BS-1999</strain>
    </source>
</reference>
<organism evidence="11 12">
    <name type="scientific">Trichoplax adhaerens</name>
    <name type="common">Trichoplax reptans</name>
    <dbReference type="NCBI Taxonomy" id="10228"/>
    <lineage>
        <taxon>Eukaryota</taxon>
        <taxon>Metazoa</taxon>
        <taxon>Placozoa</taxon>
        <taxon>Uniplacotomia</taxon>
        <taxon>Trichoplacea</taxon>
        <taxon>Trichoplacidae</taxon>
        <taxon>Trichoplax</taxon>
    </lineage>
</organism>
<dbReference type="STRING" id="10228.B3RKG4"/>
<feature type="transmembrane region" description="Helical" evidence="9">
    <location>
        <begin position="268"/>
        <end position="287"/>
    </location>
</feature>
<dbReference type="GO" id="GO:0005886">
    <property type="term" value="C:plasma membrane"/>
    <property type="evidence" value="ECO:0000318"/>
    <property type="project" value="GO_Central"/>
</dbReference>
<feature type="transmembrane region" description="Helical" evidence="9">
    <location>
        <begin position="233"/>
        <end position="256"/>
    </location>
</feature>
<evidence type="ECO:0000256" key="7">
    <source>
        <dbReference type="ARBA" id="ARBA00023170"/>
    </source>
</evidence>
<keyword evidence="12" id="KW-1185">Reference proteome</keyword>
<dbReference type="FunCoup" id="B3RKG4">
    <property type="interactions" value="313"/>
</dbReference>
<feature type="transmembrane region" description="Helical" evidence="9">
    <location>
        <begin position="20"/>
        <end position="43"/>
    </location>
</feature>
<feature type="transmembrane region" description="Helical" evidence="9">
    <location>
        <begin position="91"/>
        <end position="112"/>
    </location>
</feature>
<dbReference type="PRINTS" id="PR00237">
    <property type="entry name" value="GPCRRHODOPSN"/>
</dbReference>
<evidence type="ECO:0000256" key="5">
    <source>
        <dbReference type="ARBA" id="ARBA00023040"/>
    </source>
</evidence>
<dbReference type="InterPro" id="IPR050569">
    <property type="entry name" value="TAAR"/>
</dbReference>
<dbReference type="Gene3D" id="1.20.1070.10">
    <property type="entry name" value="Rhodopsin 7-helix transmembrane proteins"/>
    <property type="match status" value="1"/>
</dbReference>
<dbReference type="PROSITE" id="PS50262">
    <property type="entry name" value="G_PROTEIN_RECEP_F1_2"/>
    <property type="match status" value="1"/>
</dbReference>